<proteinExistence type="predicted"/>
<dbReference type="Proteomes" id="UP001312893">
    <property type="component" value="Unassembled WGS sequence"/>
</dbReference>
<dbReference type="Pfam" id="PF03886">
    <property type="entry name" value="ABC_trans_aux"/>
    <property type="match status" value="1"/>
</dbReference>
<dbReference type="RefSeq" id="WP_123753683.1">
    <property type="nucleotide sequence ID" value="NZ_JARXNK020000106.1"/>
</dbReference>
<name>A0ABU9FF06_9ENTR</name>
<dbReference type="InterPro" id="IPR005586">
    <property type="entry name" value="ABC_trans_aux"/>
</dbReference>
<dbReference type="SUPFAM" id="SSF159594">
    <property type="entry name" value="XCC0632-like"/>
    <property type="match status" value="1"/>
</dbReference>
<dbReference type="PROSITE" id="PS51257">
    <property type="entry name" value="PROKAR_LIPOPROTEIN"/>
    <property type="match status" value="1"/>
</dbReference>
<evidence type="ECO:0000259" key="1">
    <source>
        <dbReference type="Pfam" id="PF03886"/>
    </source>
</evidence>
<accession>A0ABU9FF06</accession>
<evidence type="ECO:0000313" key="2">
    <source>
        <dbReference type="EMBL" id="MEL0554973.1"/>
    </source>
</evidence>
<evidence type="ECO:0000313" key="3">
    <source>
        <dbReference type="Proteomes" id="UP001312893"/>
    </source>
</evidence>
<sequence length="201" mass="21826">MRTVLCLVIGIICTLAGCSSPQVRYHTLVSPDPVSRVVDPPGFVIALLPVGVPAQLDSQQVVVRQSDSRMVVLDNDRWLSPLGDELQTALSLAMTQQLNTEDVAGLARDDSKPVVRVLLQIRRFDSWPGNAVSLDADWSLSTSQGNENRRLVCRSHLSQSVSGDPAQMFAAWQDVVERLATQTAETAAQWMATGSAACRRG</sequence>
<comment type="caution">
    <text evidence="2">The sequence shown here is derived from an EMBL/GenBank/DDBJ whole genome shotgun (WGS) entry which is preliminary data.</text>
</comment>
<dbReference type="EMBL" id="JARXNK020000106">
    <property type="protein sequence ID" value="MEL0554973.1"/>
    <property type="molecule type" value="Genomic_DNA"/>
</dbReference>
<dbReference type="Gene3D" id="3.40.50.10610">
    <property type="entry name" value="ABC-type transport auxiliary lipoprotein component"/>
    <property type="match status" value="1"/>
</dbReference>
<reference evidence="2 3" key="1">
    <citation type="submission" date="2024-04" db="EMBL/GenBank/DDBJ databases">
        <title>Two novel Raoultella species associated with bleeding cankers of broadleaf hosts, Raoultella scottia sp. nov. and Raoultella lignicola sp. nov.</title>
        <authorList>
            <person name="Brady C.L."/>
        </authorList>
    </citation>
    <scope>NUCLEOTIDE SEQUENCE [LARGE SCALE GENOMIC DNA]</scope>
    <source>
        <strain evidence="2 3">TW_WC1a.1</strain>
    </source>
</reference>
<protein>
    <submittedName>
        <fullName evidence="2">PqiC family protein</fullName>
    </submittedName>
</protein>
<gene>
    <name evidence="2" type="ORF">QFI96_025160</name>
</gene>
<organism evidence="2 3">
    <name type="scientific">Raoultella lignicola</name>
    <dbReference type="NCBI Taxonomy" id="3040939"/>
    <lineage>
        <taxon>Bacteria</taxon>
        <taxon>Pseudomonadati</taxon>
        <taxon>Pseudomonadota</taxon>
        <taxon>Gammaproteobacteria</taxon>
        <taxon>Enterobacterales</taxon>
        <taxon>Enterobacteriaceae</taxon>
        <taxon>Klebsiella/Raoultella group</taxon>
        <taxon>Raoultella</taxon>
    </lineage>
</organism>
<feature type="domain" description="ABC-type transport auxiliary lipoprotein component" evidence="1">
    <location>
        <begin position="30"/>
        <end position="183"/>
    </location>
</feature>
<keyword evidence="3" id="KW-1185">Reference proteome</keyword>